<protein>
    <submittedName>
        <fullName evidence="1">Uncharacterized protein</fullName>
    </submittedName>
</protein>
<organism evidence="1">
    <name type="scientific">Opuntia streptacantha</name>
    <name type="common">Prickly pear cactus</name>
    <name type="synonym">Opuntia cardona</name>
    <dbReference type="NCBI Taxonomy" id="393608"/>
    <lineage>
        <taxon>Eukaryota</taxon>
        <taxon>Viridiplantae</taxon>
        <taxon>Streptophyta</taxon>
        <taxon>Embryophyta</taxon>
        <taxon>Tracheophyta</taxon>
        <taxon>Spermatophyta</taxon>
        <taxon>Magnoliopsida</taxon>
        <taxon>eudicotyledons</taxon>
        <taxon>Gunneridae</taxon>
        <taxon>Pentapetalae</taxon>
        <taxon>Caryophyllales</taxon>
        <taxon>Cactineae</taxon>
        <taxon>Cactaceae</taxon>
        <taxon>Opuntioideae</taxon>
        <taxon>Opuntia</taxon>
    </lineage>
</organism>
<accession>A0A7C9ACJ0</accession>
<reference evidence="1" key="1">
    <citation type="journal article" date="2013" name="J. Plant Res.">
        <title>Effect of fungi and light on seed germination of three Opuntia species from semiarid lands of central Mexico.</title>
        <authorList>
            <person name="Delgado-Sanchez P."/>
            <person name="Jimenez-Bremont J.F."/>
            <person name="Guerrero-Gonzalez Mde L."/>
            <person name="Flores J."/>
        </authorList>
    </citation>
    <scope>NUCLEOTIDE SEQUENCE</scope>
    <source>
        <tissue evidence="1">Cladode</tissue>
    </source>
</reference>
<evidence type="ECO:0000313" key="1">
    <source>
        <dbReference type="EMBL" id="MBA4663331.1"/>
    </source>
</evidence>
<dbReference type="AlphaFoldDB" id="A0A7C9ACJ0"/>
<reference evidence="1" key="2">
    <citation type="submission" date="2020-07" db="EMBL/GenBank/DDBJ databases">
        <authorList>
            <person name="Vera ALvarez R."/>
            <person name="Arias-Moreno D.M."/>
            <person name="Jimenez-Jacinto V."/>
            <person name="Jimenez-Bremont J.F."/>
            <person name="Swaminathan K."/>
            <person name="Moose S.P."/>
            <person name="Guerrero-Gonzalez M.L."/>
            <person name="Marino-Ramirez L."/>
            <person name="Landsman D."/>
            <person name="Rodriguez-Kessler M."/>
            <person name="Delgado-Sanchez P."/>
        </authorList>
    </citation>
    <scope>NUCLEOTIDE SEQUENCE</scope>
    <source>
        <tissue evidence="1">Cladode</tissue>
    </source>
</reference>
<dbReference type="EMBL" id="GISG01220007">
    <property type="protein sequence ID" value="MBA4663331.1"/>
    <property type="molecule type" value="Transcribed_RNA"/>
</dbReference>
<proteinExistence type="predicted"/>
<sequence>MSDSKVPAERLNSKSSFGCELPLNFETAGFFGLGDLSLPRCRVKSKSRSIDDSASVSLAEDIAVQAVAEAAELPLLSDELDERPSPRCSEGPMRPVFPSLQPHFRFTPFDVGQ</sequence>
<name>A0A7C9ACJ0_OPUST</name>